<comment type="caution">
    <text evidence="2">The sequence shown here is derived from an EMBL/GenBank/DDBJ whole genome shotgun (WGS) entry which is preliminary data.</text>
</comment>
<feature type="transmembrane region" description="Helical" evidence="1">
    <location>
        <begin position="76"/>
        <end position="93"/>
    </location>
</feature>
<keyword evidence="3" id="KW-1185">Reference proteome</keyword>
<dbReference type="RefSeq" id="WP_191307676.1">
    <property type="nucleotide sequence ID" value="NZ_BNAW01000004.1"/>
</dbReference>
<feature type="transmembrane region" description="Helical" evidence="1">
    <location>
        <begin position="130"/>
        <end position="150"/>
    </location>
</feature>
<dbReference type="Proteomes" id="UP000649955">
    <property type="component" value="Unassembled WGS sequence"/>
</dbReference>
<protein>
    <submittedName>
        <fullName evidence="2">Uncharacterized protein</fullName>
    </submittedName>
</protein>
<keyword evidence="1" id="KW-0472">Membrane</keyword>
<keyword evidence="1" id="KW-1133">Transmembrane helix</keyword>
<feature type="transmembrane region" description="Helical" evidence="1">
    <location>
        <begin position="38"/>
        <end position="56"/>
    </location>
</feature>
<evidence type="ECO:0000313" key="2">
    <source>
        <dbReference type="EMBL" id="GHG01314.1"/>
    </source>
</evidence>
<organism evidence="2 3">
    <name type="scientific">Amycolatopsis bullii</name>
    <dbReference type="NCBI Taxonomy" id="941987"/>
    <lineage>
        <taxon>Bacteria</taxon>
        <taxon>Bacillati</taxon>
        <taxon>Actinomycetota</taxon>
        <taxon>Actinomycetes</taxon>
        <taxon>Pseudonocardiales</taxon>
        <taxon>Pseudonocardiaceae</taxon>
        <taxon>Amycolatopsis</taxon>
    </lineage>
</organism>
<feature type="transmembrane region" description="Helical" evidence="1">
    <location>
        <begin position="12"/>
        <end position="31"/>
    </location>
</feature>
<proteinExistence type="predicted"/>
<reference evidence="3" key="1">
    <citation type="journal article" date="2019" name="Int. J. Syst. Evol. Microbiol.">
        <title>The Global Catalogue of Microorganisms (GCM) 10K type strain sequencing project: providing services to taxonomists for standard genome sequencing and annotation.</title>
        <authorList>
            <consortium name="The Broad Institute Genomics Platform"/>
            <consortium name="The Broad Institute Genome Sequencing Center for Infectious Disease"/>
            <person name="Wu L."/>
            <person name="Ma J."/>
        </authorList>
    </citation>
    <scope>NUCLEOTIDE SEQUENCE [LARGE SCALE GENOMIC DNA]</scope>
    <source>
        <strain evidence="3">CGMCC 4.7680</strain>
    </source>
</reference>
<sequence>MLELVRGLLTYAIVPGVMAAMLFAGVVIAVRAESAHRISAIAGFGFGIIAFVIYFLMSEDTGVATKAGLTSVDGAWLPIMAGLLLGFTVLWGVQKATRLHGGIQGLITLFLTATSSIALFGYFFDSPMRNFAVLFAAGSLGGILLYFVFYSRRVLELLRKPARAK</sequence>
<gene>
    <name evidence="2" type="ORF">GCM10017567_15660</name>
</gene>
<name>A0ABQ3K6G6_9PSEU</name>
<keyword evidence="1" id="KW-0812">Transmembrane</keyword>
<feature type="transmembrane region" description="Helical" evidence="1">
    <location>
        <begin position="105"/>
        <end position="124"/>
    </location>
</feature>
<dbReference type="EMBL" id="BNAW01000004">
    <property type="protein sequence ID" value="GHG01314.1"/>
    <property type="molecule type" value="Genomic_DNA"/>
</dbReference>
<evidence type="ECO:0000256" key="1">
    <source>
        <dbReference type="SAM" id="Phobius"/>
    </source>
</evidence>
<accession>A0ABQ3K6G6</accession>
<evidence type="ECO:0000313" key="3">
    <source>
        <dbReference type="Proteomes" id="UP000649955"/>
    </source>
</evidence>